<evidence type="ECO:0000313" key="4">
    <source>
        <dbReference type="Proteomes" id="UP000007110"/>
    </source>
</evidence>
<feature type="chain" id="PRO_5029776277" description="C-type lectin domain-containing protein" evidence="1">
    <location>
        <begin position="25"/>
        <end position="169"/>
    </location>
</feature>
<evidence type="ECO:0000313" key="3">
    <source>
        <dbReference type="EnsemblMetazoa" id="XP_030854449"/>
    </source>
</evidence>
<dbReference type="KEGG" id="spu:100889454"/>
<reference evidence="3" key="2">
    <citation type="submission" date="2021-01" db="UniProtKB">
        <authorList>
            <consortium name="EnsemblMetazoa"/>
        </authorList>
    </citation>
    <scope>IDENTIFICATION</scope>
</reference>
<reference evidence="4" key="1">
    <citation type="submission" date="2015-02" db="EMBL/GenBank/DDBJ databases">
        <title>Genome sequencing for Strongylocentrotus purpuratus.</title>
        <authorList>
            <person name="Murali S."/>
            <person name="Liu Y."/>
            <person name="Vee V."/>
            <person name="English A."/>
            <person name="Wang M."/>
            <person name="Skinner E."/>
            <person name="Han Y."/>
            <person name="Muzny D.M."/>
            <person name="Worley K.C."/>
            <person name="Gibbs R.A."/>
        </authorList>
    </citation>
    <scope>NUCLEOTIDE SEQUENCE</scope>
</reference>
<accession>A0A7M7T530</accession>
<proteinExistence type="predicted"/>
<dbReference type="InParanoid" id="A0A7M7T530"/>
<sequence length="169" mass="19831">MASLIQKIPLMVLLLTGFVWLSEGQFCTKCPDYWMKVGEYCYQYFGNKRTCHDAENICNRIGGDLPSIRNEAEGNTIYQLWKGLVNHPTQKESAYWIGLRDTNQENKFEWTDGTPLQYINWQPGQPDNGYGVEDCVEIWNAGTNDYERQRWNDRDCNHVRAFFCRKLLN</sequence>
<dbReference type="PANTHER" id="PTHR22803">
    <property type="entry name" value="MANNOSE, PHOSPHOLIPASE, LECTIN RECEPTOR RELATED"/>
    <property type="match status" value="1"/>
</dbReference>
<dbReference type="OrthoDB" id="418245at2759"/>
<keyword evidence="4" id="KW-1185">Reference proteome</keyword>
<organism evidence="3 4">
    <name type="scientific">Strongylocentrotus purpuratus</name>
    <name type="common">Purple sea urchin</name>
    <dbReference type="NCBI Taxonomy" id="7668"/>
    <lineage>
        <taxon>Eukaryota</taxon>
        <taxon>Metazoa</taxon>
        <taxon>Echinodermata</taxon>
        <taxon>Eleutherozoa</taxon>
        <taxon>Echinozoa</taxon>
        <taxon>Echinoidea</taxon>
        <taxon>Euechinoidea</taxon>
        <taxon>Echinacea</taxon>
        <taxon>Camarodonta</taxon>
        <taxon>Echinidea</taxon>
        <taxon>Strongylocentrotidae</taxon>
        <taxon>Strongylocentrotus</taxon>
    </lineage>
</organism>
<dbReference type="InterPro" id="IPR001304">
    <property type="entry name" value="C-type_lectin-like"/>
</dbReference>
<keyword evidence="1" id="KW-0732">Signal</keyword>
<dbReference type="RefSeq" id="XP_030854449.1">
    <property type="nucleotide sequence ID" value="XM_030998589.1"/>
</dbReference>
<feature type="signal peptide" evidence="1">
    <location>
        <begin position="1"/>
        <end position="24"/>
    </location>
</feature>
<dbReference type="SMART" id="SM00034">
    <property type="entry name" value="CLECT"/>
    <property type="match status" value="1"/>
</dbReference>
<evidence type="ECO:0000259" key="2">
    <source>
        <dbReference type="PROSITE" id="PS50041"/>
    </source>
</evidence>
<dbReference type="EnsemblMetazoa" id="XM_030998589">
    <property type="protein sequence ID" value="XP_030854449"/>
    <property type="gene ID" value="LOC100889454"/>
</dbReference>
<dbReference type="Proteomes" id="UP000007110">
    <property type="component" value="Unassembled WGS sequence"/>
</dbReference>
<dbReference type="GeneID" id="100889454"/>
<dbReference type="InterPro" id="IPR050111">
    <property type="entry name" value="C-type_lectin/snaclec_domain"/>
</dbReference>
<dbReference type="InterPro" id="IPR016186">
    <property type="entry name" value="C-type_lectin-like/link_sf"/>
</dbReference>
<dbReference type="Gene3D" id="3.10.100.10">
    <property type="entry name" value="Mannose-Binding Protein A, subunit A"/>
    <property type="match status" value="1"/>
</dbReference>
<feature type="domain" description="C-type lectin" evidence="2">
    <location>
        <begin position="37"/>
        <end position="165"/>
    </location>
</feature>
<protein>
    <recommendedName>
        <fullName evidence="2">C-type lectin domain-containing protein</fullName>
    </recommendedName>
</protein>
<evidence type="ECO:0000256" key="1">
    <source>
        <dbReference type="SAM" id="SignalP"/>
    </source>
</evidence>
<dbReference type="AlphaFoldDB" id="A0A7M7T530"/>
<dbReference type="Pfam" id="PF00059">
    <property type="entry name" value="Lectin_C"/>
    <property type="match status" value="1"/>
</dbReference>
<dbReference type="PROSITE" id="PS50041">
    <property type="entry name" value="C_TYPE_LECTIN_2"/>
    <property type="match status" value="1"/>
</dbReference>
<dbReference type="OMA" id="PRILMCA"/>
<dbReference type="SUPFAM" id="SSF56436">
    <property type="entry name" value="C-type lectin-like"/>
    <property type="match status" value="1"/>
</dbReference>
<name>A0A7M7T530_STRPU</name>
<dbReference type="InterPro" id="IPR016187">
    <property type="entry name" value="CTDL_fold"/>
</dbReference>